<evidence type="ECO:0000313" key="2">
    <source>
        <dbReference type="Proteomes" id="UP000573729"/>
    </source>
</evidence>
<proteinExistence type="predicted"/>
<organism evidence="1 2">
    <name type="scientific">Microbacterium marinum</name>
    <dbReference type="NCBI Taxonomy" id="421115"/>
    <lineage>
        <taxon>Bacteria</taxon>
        <taxon>Bacillati</taxon>
        <taxon>Actinomycetota</taxon>
        <taxon>Actinomycetes</taxon>
        <taxon>Micrococcales</taxon>
        <taxon>Microbacteriaceae</taxon>
        <taxon>Microbacterium</taxon>
    </lineage>
</organism>
<evidence type="ECO:0008006" key="3">
    <source>
        <dbReference type="Google" id="ProtNLM"/>
    </source>
</evidence>
<sequence>MKRGELVKRINKIAKAQGESAVYTEGGRHTHVRIGDKQTTIPRHSEVNELTARGILKFLGGEK</sequence>
<evidence type="ECO:0000313" key="1">
    <source>
        <dbReference type="EMBL" id="MBB4666966.1"/>
    </source>
</evidence>
<dbReference type="AlphaFoldDB" id="A0A7W7FI22"/>
<dbReference type="Proteomes" id="UP000573729">
    <property type="component" value="Unassembled WGS sequence"/>
</dbReference>
<gene>
    <name evidence="1" type="ORF">BKA24_001675</name>
</gene>
<protein>
    <recommendedName>
        <fullName evidence="3">HicA toxin of toxin-antitoxin</fullName>
    </recommendedName>
</protein>
<name>A0A7W7FI22_9MICO</name>
<dbReference type="EMBL" id="JACHMD010000001">
    <property type="protein sequence ID" value="MBB4666966.1"/>
    <property type="molecule type" value="Genomic_DNA"/>
</dbReference>
<reference evidence="1 2" key="1">
    <citation type="submission" date="2020-08" db="EMBL/GenBank/DDBJ databases">
        <title>Sequencing the genomes of 1000 actinobacteria strains.</title>
        <authorList>
            <person name="Klenk H.-P."/>
        </authorList>
    </citation>
    <scope>NUCLEOTIDE SEQUENCE [LARGE SCALE GENOMIC DNA]</scope>
    <source>
        <strain evidence="1 2">DSM 24947</strain>
    </source>
</reference>
<dbReference type="RefSeq" id="WP_184216984.1">
    <property type="nucleotide sequence ID" value="NZ_JACHMD010000001.1"/>
</dbReference>
<keyword evidence="2" id="KW-1185">Reference proteome</keyword>
<comment type="caution">
    <text evidence="1">The sequence shown here is derived from an EMBL/GenBank/DDBJ whole genome shotgun (WGS) entry which is preliminary data.</text>
</comment>
<accession>A0A7W7FI22</accession>